<evidence type="ECO:0000313" key="2">
    <source>
        <dbReference type="Proteomes" id="UP000784294"/>
    </source>
</evidence>
<dbReference type="EMBL" id="CAAALY010053713">
    <property type="protein sequence ID" value="VEL21906.1"/>
    <property type="molecule type" value="Genomic_DNA"/>
</dbReference>
<gene>
    <name evidence="1" type="ORF">PXEA_LOCUS15346</name>
</gene>
<keyword evidence="2" id="KW-1185">Reference proteome</keyword>
<accession>A0A448WWK7</accession>
<protein>
    <submittedName>
        <fullName evidence="1">Uncharacterized protein</fullName>
    </submittedName>
</protein>
<dbReference type="AlphaFoldDB" id="A0A448WWK7"/>
<comment type="caution">
    <text evidence="1">The sequence shown here is derived from an EMBL/GenBank/DDBJ whole genome shotgun (WGS) entry which is preliminary data.</text>
</comment>
<organism evidence="1 2">
    <name type="scientific">Protopolystoma xenopodis</name>
    <dbReference type="NCBI Taxonomy" id="117903"/>
    <lineage>
        <taxon>Eukaryota</taxon>
        <taxon>Metazoa</taxon>
        <taxon>Spiralia</taxon>
        <taxon>Lophotrochozoa</taxon>
        <taxon>Platyhelminthes</taxon>
        <taxon>Monogenea</taxon>
        <taxon>Polyopisthocotylea</taxon>
        <taxon>Polystomatidea</taxon>
        <taxon>Polystomatidae</taxon>
        <taxon>Protopolystoma</taxon>
    </lineage>
</organism>
<dbReference type="Proteomes" id="UP000784294">
    <property type="component" value="Unassembled WGS sequence"/>
</dbReference>
<name>A0A448WWK7_9PLAT</name>
<proteinExistence type="predicted"/>
<evidence type="ECO:0000313" key="1">
    <source>
        <dbReference type="EMBL" id="VEL21906.1"/>
    </source>
</evidence>
<reference evidence="1" key="1">
    <citation type="submission" date="2018-11" db="EMBL/GenBank/DDBJ databases">
        <authorList>
            <consortium name="Pathogen Informatics"/>
        </authorList>
    </citation>
    <scope>NUCLEOTIDE SEQUENCE</scope>
</reference>
<sequence>MFSQDSLDPSSLAPWSTDLKVHICRASRGAINQPKRSQRDKPHANRFNLTDFIVLKAWPLCREPLREGRPIKSTISPIITPFTPSSSPCRQLLMRVVSMDTLGPWNAYNDVNIGCVEGPETRNTKICMLEAFRAHWNCGLSEWWNYLEERFDINRSCRCTTQEIDLKILETTNSLLDRLTLRMVSSSSSSACSSSGGHLLLQAV</sequence>